<dbReference type="InterPro" id="IPR004255">
    <property type="entry name" value="O-acyltransferase_WSD1_N"/>
</dbReference>
<evidence type="ECO:0000256" key="10">
    <source>
        <dbReference type="ARBA" id="ARBA00048109"/>
    </source>
</evidence>
<dbReference type="GO" id="GO:0071731">
    <property type="term" value="P:response to nitric oxide"/>
    <property type="evidence" value="ECO:0007669"/>
    <property type="project" value="TreeGrafter"/>
</dbReference>
<comment type="pathway">
    <text evidence="1 11">Glycerolipid metabolism; triacylglycerol biosynthesis.</text>
</comment>
<dbReference type="AlphaFoldDB" id="A0A7I7W426"/>
<dbReference type="NCBIfam" id="TIGR02946">
    <property type="entry name" value="acyl_WS_DGAT"/>
    <property type="match status" value="1"/>
</dbReference>
<dbReference type="SUPFAM" id="SSF52777">
    <property type="entry name" value="CoA-dependent acyltransferases"/>
    <property type="match status" value="1"/>
</dbReference>
<keyword evidence="9 11" id="KW-0012">Acyltransferase</keyword>
<feature type="domain" description="O-acyltransferase WSD1 C-terminal" evidence="13">
    <location>
        <begin position="304"/>
        <end position="451"/>
    </location>
</feature>
<reference evidence="15 16" key="1">
    <citation type="submission" date="2016-12" db="EMBL/GenBank/DDBJ databases">
        <title>The new phylogeny of genus Mycobacterium.</title>
        <authorList>
            <person name="Tortoli E."/>
            <person name="Trovato A."/>
            <person name="Cirillo D.M."/>
        </authorList>
    </citation>
    <scope>NUCLEOTIDE SEQUENCE [LARGE SCALE GENOMIC DNA]</scope>
    <source>
        <strain evidence="15 16">DSM 44624</strain>
    </source>
</reference>
<evidence type="ECO:0000256" key="8">
    <source>
        <dbReference type="ARBA" id="ARBA00023098"/>
    </source>
</evidence>
<evidence type="ECO:0000256" key="1">
    <source>
        <dbReference type="ARBA" id="ARBA00004771"/>
    </source>
</evidence>
<keyword evidence="6 11" id="KW-0808">Transferase</keyword>
<reference evidence="14" key="3">
    <citation type="submission" date="2020-02" db="EMBL/GenBank/DDBJ databases">
        <authorList>
            <person name="Matsumoto Y."/>
            <person name="Motooka D."/>
            <person name="Nakamura S."/>
        </authorList>
    </citation>
    <scope>NUCLEOTIDE SEQUENCE</scope>
    <source>
        <strain evidence="14">JCM 12687</strain>
    </source>
</reference>
<dbReference type="Pfam" id="PF06974">
    <property type="entry name" value="WS_DGAT_C"/>
    <property type="match status" value="1"/>
</dbReference>
<keyword evidence="17" id="KW-1185">Reference proteome</keyword>
<evidence type="ECO:0000256" key="3">
    <source>
        <dbReference type="ARBA" id="ARBA00009587"/>
    </source>
</evidence>
<keyword evidence="8 11" id="KW-0443">Lipid metabolism</keyword>
<dbReference type="GO" id="GO:0019432">
    <property type="term" value="P:triglyceride biosynthetic process"/>
    <property type="evidence" value="ECO:0007669"/>
    <property type="project" value="UniProtKB-UniPathway"/>
</dbReference>
<evidence type="ECO:0000256" key="6">
    <source>
        <dbReference type="ARBA" id="ARBA00022679"/>
    </source>
</evidence>
<evidence type="ECO:0000259" key="13">
    <source>
        <dbReference type="Pfam" id="PF06974"/>
    </source>
</evidence>
<comment type="similarity">
    <text evidence="3 11">Belongs to the long-chain O-acyltransferase family.</text>
</comment>
<dbReference type="InterPro" id="IPR009721">
    <property type="entry name" value="O-acyltransferase_WSD1_C"/>
</dbReference>
<organism evidence="15 16">
    <name type="scientific">Mycobacterium branderi</name>
    <dbReference type="NCBI Taxonomy" id="43348"/>
    <lineage>
        <taxon>Bacteria</taxon>
        <taxon>Bacillati</taxon>
        <taxon>Actinomycetota</taxon>
        <taxon>Actinomycetes</taxon>
        <taxon>Mycobacteriales</taxon>
        <taxon>Mycobacteriaceae</taxon>
        <taxon>Mycobacterium</taxon>
    </lineage>
</organism>
<dbReference type="OrthoDB" id="9810950at2"/>
<evidence type="ECO:0000256" key="5">
    <source>
        <dbReference type="ARBA" id="ARBA00022516"/>
    </source>
</evidence>
<dbReference type="GO" id="GO:0051701">
    <property type="term" value="P:biological process involved in interaction with host"/>
    <property type="evidence" value="ECO:0007669"/>
    <property type="project" value="TreeGrafter"/>
</dbReference>
<dbReference type="InterPro" id="IPR014292">
    <property type="entry name" value="Acyl_transf_WS/DGAT"/>
</dbReference>
<evidence type="ECO:0000256" key="4">
    <source>
        <dbReference type="ARBA" id="ARBA00013244"/>
    </source>
</evidence>
<keyword evidence="7 11" id="KW-0319">Glycerol metabolism</keyword>
<comment type="pathway">
    <text evidence="2">Lipid metabolism.</text>
</comment>
<dbReference type="GO" id="GO:0001666">
    <property type="term" value="P:response to hypoxia"/>
    <property type="evidence" value="ECO:0007669"/>
    <property type="project" value="TreeGrafter"/>
</dbReference>
<keyword evidence="5 11" id="KW-0444">Lipid biosynthesis</keyword>
<feature type="domain" description="O-acyltransferase WSD1-like N-terminal" evidence="12">
    <location>
        <begin position="4"/>
        <end position="263"/>
    </location>
</feature>
<evidence type="ECO:0000259" key="12">
    <source>
        <dbReference type="Pfam" id="PF03007"/>
    </source>
</evidence>
<gene>
    <name evidence="15" type="ORF">BST20_10460</name>
    <name evidence="14" type="ORF">MBRA_25110</name>
</gene>
<dbReference type="GO" id="GO:0004144">
    <property type="term" value="F:diacylglycerol O-acyltransferase activity"/>
    <property type="evidence" value="ECO:0007669"/>
    <property type="project" value="UniProtKB-EC"/>
</dbReference>
<evidence type="ECO:0000313" key="16">
    <source>
        <dbReference type="Proteomes" id="UP000192441"/>
    </source>
</evidence>
<protein>
    <recommendedName>
        <fullName evidence="4 11">Diacylglycerol O-acyltransferase</fullName>
        <ecNumber evidence="4 11">2.3.1.20</ecNumber>
    </recommendedName>
</protein>
<dbReference type="InterPro" id="IPR023213">
    <property type="entry name" value="CAT-like_dom_sf"/>
</dbReference>
<accession>A0A7I7W426</accession>
<evidence type="ECO:0000256" key="11">
    <source>
        <dbReference type="RuleBase" id="RU361241"/>
    </source>
</evidence>
<proteinExistence type="inferred from homology"/>
<evidence type="ECO:0000256" key="9">
    <source>
        <dbReference type="ARBA" id="ARBA00023315"/>
    </source>
</evidence>
<dbReference type="GO" id="GO:0006071">
    <property type="term" value="P:glycerol metabolic process"/>
    <property type="evidence" value="ECO:0007669"/>
    <property type="project" value="UniProtKB-KW"/>
</dbReference>
<name>A0A7I7W426_9MYCO</name>
<dbReference type="Gene3D" id="3.30.559.10">
    <property type="entry name" value="Chloramphenicol acetyltransferase-like domain"/>
    <property type="match status" value="1"/>
</dbReference>
<dbReference type="GO" id="GO:0005886">
    <property type="term" value="C:plasma membrane"/>
    <property type="evidence" value="ECO:0007669"/>
    <property type="project" value="TreeGrafter"/>
</dbReference>
<evidence type="ECO:0000313" key="17">
    <source>
        <dbReference type="Proteomes" id="UP000467379"/>
    </source>
</evidence>
<dbReference type="Pfam" id="PF03007">
    <property type="entry name" value="WS_DGAT_cat"/>
    <property type="match status" value="1"/>
</dbReference>
<dbReference type="EMBL" id="AP022606">
    <property type="protein sequence ID" value="BBZ12316.1"/>
    <property type="molecule type" value="Genomic_DNA"/>
</dbReference>
<dbReference type="PANTHER" id="PTHR31650">
    <property type="entry name" value="O-ACYLTRANSFERASE (WSD1-LIKE) FAMILY PROTEIN"/>
    <property type="match status" value="1"/>
</dbReference>
<dbReference type="Proteomes" id="UP000192441">
    <property type="component" value="Unassembled WGS sequence"/>
</dbReference>
<reference evidence="14 17" key="2">
    <citation type="journal article" date="2019" name="Emerg. Microbes Infect.">
        <title>Comprehensive subspecies identification of 175 nontuberculous mycobacteria species based on 7547 genomic profiles.</title>
        <authorList>
            <person name="Matsumoto Y."/>
            <person name="Kinjo T."/>
            <person name="Motooka D."/>
            <person name="Nabeya D."/>
            <person name="Jung N."/>
            <person name="Uechi K."/>
            <person name="Horii T."/>
            <person name="Iida T."/>
            <person name="Fujita J."/>
            <person name="Nakamura S."/>
        </authorList>
    </citation>
    <scope>NUCLEOTIDE SEQUENCE [LARGE SCALE GENOMIC DNA]</scope>
    <source>
        <strain evidence="14 17">JCM 12687</strain>
    </source>
</reference>
<sequence length="455" mass="49583">MERLSGLDASFLYTETHTQPLNVCSVVELDTSTTPGGYTFDRLRDGLEQWIKALPELRAKLADSRFNLDHPVWADDTDFDIERHLKRIRLPAQAGRHELAEICGRIAGEPLDRRRPLWEMWVIEDDTDGQLAAVTKAHHAAVDGILAANLFARLCSSEPEAPPPDPVDGLGRPSRLEIAADGLLNVATRPLRLAGVLSTTATSVVTTLRRARAGQTMAAPFAAPKCRFNAAITSERAVAFTQLKLADVKAVKNRFGVKVNDVVMALCAGALRRLLAEHGELPKRSLVAMVPVSVHGRSNRSGRNQVSGMFCRLLTQIEDPVERLRGITHATAIAKDHSAAIGPTLLQDWTHLANQPLFNAASRLYPKTGLANFPVYNLIISNVPGPQAPLYFLGAQLKAMYPLGPIFHSCGLNITVMSLDGTLNVGILACPRLIPDVWKLADNFPVELAALLRAP</sequence>
<dbReference type="InterPro" id="IPR045034">
    <property type="entry name" value="O-acyltransferase_WSD1-like"/>
</dbReference>
<comment type="catalytic activity">
    <reaction evidence="10 11">
        <text>an acyl-CoA + a 1,2-diacyl-sn-glycerol = a triacyl-sn-glycerol + CoA</text>
        <dbReference type="Rhea" id="RHEA:10868"/>
        <dbReference type="ChEBI" id="CHEBI:17815"/>
        <dbReference type="ChEBI" id="CHEBI:57287"/>
        <dbReference type="ChEBI" id="CHEBI:58342"/>
        <dbReference type="ChEBI" id="CHEBI:64615"/>
        <dbReference type="EC" id="2.3.1.20"/>
    </reaction>
</comment>
<dbReference type="EC" id="2.3.1.20" evidence="4 11"/>
<dbReference type="EMBL" id="MVHM01000004">
    <property type="protein sequence ID" value="ORA38954.1"/>
    <property type="molecule type" value="Genomic_DNA"/>
</dbReference>
<evidence type="ECO:0000256" key="2">
    <source>
        <dbReference type="ARBA" id="ARBA00005189"/>
    </source>
</evidence>
<dbReference type="Proteomes" id="UP000467379">
    <property type="component" value="Chromosome"/>
</dbReference>
<evidence type="ECO:0000256" key="7">
    <source>
        <dbReference type="ARBA" id="ARBA00022798"/>
    </source>
</evidence>
<dbReference type="RefSeq" id="WP_083131368.1">
    <property type="nucleotide sequence ID" value="NZ_AP022606.1"/>
</dbReference>
<evidence type="ECO:0000313" key="14">
    <source>
        <dbReference type="EMBL" id="BBZ12316.1"/>
    </source>
</evidence>
<dbReference type="PANTHER" id="PTHR31650:SF1">
    <property type="entry name" value="WAX ESTER SYNTHASE_DIACYLGLYCEROL ACYLTRANSFERASE 4-RELATED"/>
    <property type="match status" value="1"/>
</dbReference>
<evidence type="ECO:0000313" key="15">
    <source>
        <dbReference type="EMBL" id="ORA38954.1"/>
    </source>
</evidence>